<sequence>MKLECNEMCDESGLTERKWNSTDKASFFR</sequence>
<reference evidence="1 2" key="1">
    <citation type="submission" date="2016-09" db="EMBL/GenBank/DDBJ databases">
        <authorList>
            <person name="Capua I."/>
            <person name="De Benedictis P."/>
            <person name="Joannis T."/>
            <person name="Lombin L.H."/>
            <person name="Cattoli G."/>
        </authorList>
    </citation>
    <scope>NUCLEOTIDE SEQUENCE [LARGE SCALE GENOMIC DNA]</scope>
    <source>
        <strain evidence="1 2">GluBS11</strain>
    </source>
</reference>
<evidence type="ECO:0000313" key="1">
    <source>
        <dbReference type="EMBL" id="SCP98339.1"/>
    </source>
</evidence>
<keyword evidence="2" id="KW-1185">Reference proteome</keyword>
<dbReference type="EMBL" id="FMKA01000019">
    <property type="protein sequence ID" value="SCP98339.1"/>
    <property type="molecule type" value="Genomic_DNA"/>
</dbReference>
<evidence type="ECO:0000313" key="2">
    <source>
        <dbReference type="Proteomes" id="UP000199315"/>
    </source>
</evidence>
<gene>
    <name evidence="1" type="ORF">SAMN05421730_101947</name>
</gene>
<accession>A0A1D3TW00</accession>
<proteinExistence type="predicted"/>
<protein>
    <submittedName>
        <fullName evidence="1">Uncharacterized protein</fullName>
    </submittedName>
</protein>
<dbReference type="AlphaFoldDB" id="A0A1D3TW00"/>
<dbReference type="Proteomes" id="UP000199315">
    <property type="component" value="Unassembled WGS sequence"/>
</dbReference>
<name>A0A1D3TW00_9FIRM</name>
<organism evidence="1 2">
    <name type="scientific">Anaerobium acetethylicum</name>
    <dbReference type="NCBI Taxonomy" id="1619234"/>
    <lineage>
        <taxon>Bacteria</taxon>
        <taxon>Bacillati</taxon>
        <taxon>Bacillota</taxon>
        <taxon>Clostridia</taxon>
        <taxon>Lachnospirales</taxon>
        <taxon>Lachnospiraceae</taxon>
        <taxon>Anaerobium</taxon>
    </lineage>
</organism>
<dbReference type="STRING" id="1619234.SAMN05421730_101947"/>